<evidence type="ECO:0000256" key="10">
    <source>
        <dbReference type="ARBA" id="ARBA00049687"/>
    </source>
</evidence>
<evidence type="ECO:0000256" key="2">
    <source>
        <dbReference type="ARBA" id="ARBA00009829"/>
    </source>
</evidence>
<dbReference type="InterPro" id="IPR019153">
    <property type="entry name" value="DDRGK_dom-contain"/>
</dbReference>
<dbReference type="GO" id="GO:0044389">
    <property type="term" value="F:ubiquitin-like protein ligase binding"/>
    <property type="evidence" value="ECO:0007669"/>
    <property type="project" value="TreeGrafter"/>
</dbReference>
<evidence type="ECO:0000256" key="5">
    <source>
        <dbReference type="ARBA" id="ARBA00022786"/>
    </source>
</evidence>
<accession>A0A1B0FY52</accession>
<comment type="function">
    <text evidence="9">Substrate adapter for ufmylation, the covalent attachment of the ubiquitin-like modifier UFM1 to substrate proteins. Required for ufmylation of Atg9; protects the nervous system during aging, possibly by stabilizing Atg9 and supporting its function.</text>
</comment>
<keyword evidence="7 12" id="KW-1133">Transmembrane helix</keyword>
<keyword evidence="14" id="KW-1185">Reference proteome</keyword>
<dbReference type="Pfam" id="PF09756">
    <property type="entry name" value="DDRGK"/>
    <property type="match status" value="1"/>
</dbReference>
<dbReference type="Gene3D" id="1.10.10.10">
    <property type="entry name" value="Winged helix-like DNA-binding domain superfamily/Winged helix DNA-binding domain"/>
    <property type="match status" value="1"/>
</dbReference>
<dbReference type="PANTHER" id="PTHR48176">
    <property type="entry name" value="DDRGK DOMAIN-CONTAINING PROTEIN 1"/>
    <property type="match status" value="1"/>
</dbReference>
<evidence type="ECO:0000256" key="6">
    <source>
        <dbReference type="ARBA" id="ARBA00022824"/>
    </source>
</evidence>
<evidence type="ECO:0000313" key="14">
    <source>
        <dbReference type="Proteomes" id="UP000092462"/>
    </source>
</evidence>
<dbReference type="GO" id="GO:0005789">
    <property type="term" value="C:endoplasmic reticulum membrane"/>
    <property type="evidence" value="ECO:0007669"/>
    <property type="project" value="UniProtKB-SubCell"/>
</dbReference>
<keyword evidence="6" id="KW-0256">Endoplasmic reticulum</keyword>
<dbReference type="Proteomes" id="UP000092462">
    <property type="component" value="Unassembled WGS sequence"/>
</dbReference>
<evidence type="ECO:0000256" key="9">
    <source>
        <dbReference type="ARBA" id="ARBA00049608"/>
    </source>
</evidence>
<dbReference type="PANTHER" id="PTHR48176:SF1">
    <property type="entry name" value="DDRGK DOMAIN-CONTAINING PROTEIN 1"/>
    <property type="match status" value="1"/>
</dbReference>
<evidence type="ECO:0000256" key="7">
    <source>
        <dbReference type="ARBA" id="ARBA00022989"/>
    </source>
</evidence>
<evidence type="ECO:0000313" key="13">
    <source>
        <dbReference type="EnsemblMetazoa" id="PPAI005667-PA"/>
    </source>
</evidence>
<protein>
    <recommendedName>
        <fullName evidence="3">DDRGK domain-containing protein 1</fullName>
    </recommendedName>
</protein>
<dbReference type="InterPro" id="IPR036390">
    <property type="entry name" value="WH_DNA-bd_sf"/>
</dbReference>
<dbReference type="SUPFAM" id="SSF46785">
    <property type="entry name" value="Winged helix' DNA-binding domain"/>
    <property type="match status" value="1"/>
</dbReference>
<dbReference type="InterPro" id="IPR050899">
    <property type="entry name" value="DDRGK_domain-containing"/>
</dbReference>
<feature type="compositionally biased region" description="Acidic residues" evidence="11">
    <location>
        <begin position="75"/>
        <end position="86"/>
    </location>
</feature>
<dbReference type="SMART" id="SM01128">
    <property type="entry name" value="DDRGK"/>
    <property type="match status" value="1"/>
</dbReference>
<keyword evidence="4 12" id="KW-0812">Transmembrane</keyword>
<evidence type="ECO:0000256" key="4">
    <source>
        <dbReference type="ARBA" id="ARBA00022692"/>
    </source>
</evidence>
<keyword evidence="5" id="KW-0833">Ubl conjugation pathway</keyword>
<name>A0A1B0FY52_PHLPP</name>
<feature type="region of interest" description="Disordered" evidence="11">
    <location>
        <begin position="30"/>
        <end position="165"/>
    </location>
</feature>
<comment type="similarity">
    <text evidence="2">Belongs to the DDRGK1 family.</text>
</comment>
<evidence type="ECO:0000256" key="12">
    <source>
        <dbReference type="SAM" id="Phobius"/>
    </source>
</evidence>
<comment type="subcellular location">
    <subcellularLocation>
        <location evidence="1">Endoplasmic reticulum membrane</location>
        <topology evidence="1">Single-pass membrane protein</topology>
    </subcellularLocation>
</comment>
<dbReference type="EnsemblMetazoa" id="PPAI005667-RA">
    <property type="protein sequence ID" value="PPAI005667-PA"/>
    <property type="gene ID" value="PPAI005667"/>
</dbReference>
<dbReference type="VEuPathDB" id="VectorBase:PPAI005667"/>
<evidence type="ECO:0000256" key="1">
    <source>
        <dbReference type="ARBA" id="ARBA00004389"/>
    </source>
</evidence>
<proteinExistence type="inferred from homology"/>
<organism evidence="13 14">
    <name type="scientific">Phlebotomus papatasi</name>
    <name type="common">Sandfly</name>
    <dbReference type="NCBI Taxonomy" id="29031"/>
    <lineage>
        <taxon>Eukaryota</taxon>
        <taxon>Metazoa</taxon>
        <taxon>Ecdysozoa</taxon>
        <taxon>Arthropoda</taxon>
        <taxon>Hexapoda</taxon>
        <taxon>Insecta</taxon>
        <taxon>Pterygota</taxon>
        <taxon>Neoptera</taxon>
        <taxon>Endopterygota</taxon>
        <taxon>Diptera</taxon>
        <taxon>Nematocera</taxon>
        <taxon>Psychodoidea</taxon>
        <taxon>Psychodidae</taxon>
        <taxon>Phlebotomus</taxon>
        <taxon>Phlebotomus</taxon>
    </lineage>
</organism>
<sequence length="289" mass="33135">MDLYVLIGIASSLLVILLTTLFFLRKGQAEKTESGNQGPARRGVPVRVQEGVPRRAQLARNQRNRLRQTNVPEQAAEDDVEEEAAGEDERPMPDFSGEKMGTKKRAKLEAKAEKKAQREAELRLREEKKKKEAVQEEERRKLEEKEREEEKAREEAEKKAQEERERKEYEEYLKLKASFDVEEEGFEEGDEDQENLLREFVQYIQQNKVVVLEDLATHFKLKTQAVIDRITDLKSSGSLTGVIDDRGKFIHISDAELQAVAKFIKQRGRVSIAELAESSNTLINLVPVS</sequence>
<feature type="transmembrane region" description="Helical" evidence="12">
    <location>
        <begin position="6"/>
        <end position="24"/>
    </location>
</feature>
<evidence type="ECO:0000256" key="3">
    <source>
        <dbReference type="ARBA" id="ARBA00018218"/>
    </source>
</evidence>
<dbReference type="EMBL" id="AJVK01031235">
    <property type="status" value="NOT_ANNOTATED_CDS"/>
    <property type="molecule type" value="Genomic_DNA"/>
</dbReference>
<dbReference type="AlphaFoldDB" id="A0A1B0FY52"/>
<evidence type="ECO:0000256" key="11">
    <source>
        <dbReference type="SAM" id="MobiDB-lite"/>
    </source>
</evidence>
<keyword evidence="8 12" id="KW-0472">Membrane</keyword>
<comment type="subunit">
    <text evidence="10">Interacts with Atg9; the interaction is transient.</text>
</comment>
<feature type="compositionally biased region" description="Basic and acidic residues" evidence="11">
    <location>
        <begin position="87"/>
        <end position="165"/>
    </location>
</feature>
<evidence type="ECO:0000256" key="8">
    <source>
        <dbReference type="ARBA" id="ARBA00023136"/>
    </source>
</evidence>
<dbReference type="InterPro" id="IPR036388">
    <property type="entry name" value="WH-like_DNA-bd_sf"/>
</dbReference>
<dbReference type="VEuPathDB" id="VectorBase:PPAPM1_008470"/>
<reference evidence="13" key="1">
    <citation type="submission" date="2022-08" db="UniProtKB">
        <authorList>
            <consortium name="EnsemblMetazoa"/>
        </authorList>
    </citation>
    <scope>IDENTIFICATION</scope>
    <source>
        <strain evidence="13">Israel</strain>
    </source>
</reference>
<dbReference type="FunFam" id="1.10.10.10:FF:000143">
    <property type="entry name" value="DDRGK domain-containing protein 1"/>
    <property type="match status" value="1"/>
</dbReference>